<comment type="caution">
    <text evidence="3">The sequence shown here is derived from an EMBL/GenBank/DDBJ whole genome shotgun (WGS) entry which is preliminary data.</text>
</comment>
<keyword evidence="3" id="KW-0808">Transferase</keyword>
<dbReference type="EC" id="2.4.-.-" evidence="3"/>
<evidence type="ECO:0000313" key="4">
    <source>
        <dbReference type="Proteomes" id="UP000003303"/>
    </source>
</evidence>
<dbReference type="OrthoDB" id="9813550at2"/>
<dbReference type="eggNOG" id="COG1216">
    <property type="taxonomic scope" value="Bacteria"/>
</dbReference>
<dbReference type="GO" id="GO:0016757">
    <property type="term" value="F:glycosyltransferase activity"/>
    <property type="evidence" value="ECO:0007669"/>
    <property type="project" value="UniProtKB-KW"/>
</dbReference>
<feature type="domain" description="Glycosyltransferase 2-like" evidence="2">
    <location>
        <begin position="3"/>
        <end position="114"/>
    </location>
</feature>
<dbReference type="InterPro" id="IPR029044">
    <property type="entry name" value="Nucleotide-diphossugar_trans"/>
</dbReference>
<accession>C2MBP2</accession>
<dbReference type="InterPro" id="IPR050834">
    <property type="entry name" value="Glycosyltransf_2"/>
</dbReference>
<dbReference type="EMBL" id="ACLR01000124">
    <property type="protein sequence ID" value="EEK16828.1"/>
    <property type="molecule type" value="Genomic_DNA"/>
</dbReference>
<dbReference type="Proteomes" id="UP000003303">
    <property type="component" value="Unassembled WGS sequence"/>
</dbReference>
<dbReference type="AlphaFoldDB" id="C2MBP2"/>
<feature type="transmembrane region" description="Helical" evidence="1">
    <location>
        <begin position="245"/>
        <end position="272"/>
    </location>
</feature>
<keyword evidence="1" id="KW-0472">Membrane</keyword>
<dbReference type="InterPro" id="IPR001173">
    <property type="entry name" value="Glyco_trans_2-like"/>
</dbReference>
<dbReference type="Gene3D" id="3.90.550.10">
    <property type="entry name" value="Spore Coat Polysaccharide Biosynthesis Protein SpsA, Chain A"/>
    <property type="match status" value="1"/>
</dbReference>
<keyword evidence="1" id="KW-1133">Transmembrane helix</keyword>
<reference evidence="3 4" key="1">
    <citation type="submission" date="2009-04" db="EMBL/GenBank/DDBJ databases">
        <authorList>
            <person name="Sebastian Y."/>
            <person name="Madupu R."/>
            <person name="Durkin A.S."/>
            <person name="Torralba M."/>
            <person name="Methe B."/>
            <person name="Sutton G.G."/>
            <person name="Strausberg R.L."/>
            <person name="Nelson K.E."/>
        </authorList>
    </citation>
    <scope>NUCLEOTIDE SEQUENCE [LARGE SCALE GENOMIC DNA]</scope>
    <source>
        <strain evidence="3 4">60-3</strain>
    </source>
</reference>
<name>C2MBP2_9PORP</name>
<gene>
    <name evidence="3" type="ORF">PORUE0001_0462</name>
</gene>
<protein>
    <submittedName>
        <fullName evidence="3">Glycosyltransferase, group 2 family protein</fullName>
        <ecNumber evidence="3">2.4.-.-</ecNumber>
    </submittedName>
</protein>
<evidence type="ECO:0000259" key="2">
    <source>
        <dbReference type="Pfam" id="PF00535"/>
    </source>
</evidence>
<dbReference type="STRING" id="596327.PORUE0001_0462"/>
<dbReference type="SUPFAM" id="SSF53448">
    <property type="entry name" value="Nucleotide-diphospho-sugar transferases"/>
    <property type="match status" value="1"/>
</dbReference>
<keyword evidence="3" id="KW-0328">Glycosyltransferase</keyword>
<feature type="transmembrane region" description="Helical" evidence="1">
    <location>
        <begin position="292"/>
        <end position="312"/>
    </location>
</feature>
<dbReference type="Pfam" id="PF00535">
    <property type="entry name" value="Glycos_transf_2"/>
    <property type="match status" value="1"/>
</dbReference>
<keyword evidence="1" id="KW-0812">Transmembrane</keyword>
<dbReference type="PANTHER" id="PTHR43685">
    <property type="entry name" value="GLYCOSYLTRANSFERASE"/>
    <property type="match status" value="1"/>
</dbReference>
<keyword evidence="4" id="KW-1185">Reference proteome</keyword>
<dbReference type="RefSeq" id="WP_007365318.1">
    <property type="nucleotide sequence ID" value="NZ_ACLR01000124.1"/>
</dbReference>
<sequence length="321" mass="36372">MLSLIIPVYNRPDEIEELLHSLAQQQTPPSYEVVIVEDGSSVPCATVVDRYRDQMSIHYEVVPNGGPSKARNIGVRHATGDWVIILDSDVVLPPDYLYNVSQAIVADECDAWGGPDAAPSLQDGSFGMWQRAINYAMTSPLTTGGIRGGSKRLTKRFYPRTFNLGCRKDLFESLGGFDETMRYGEDIDFSMRLYEANSRVALLPEAVLYHKRRVDLRKFYRQVWHSGTARVELSRRHPGSMRLTYLLPTLFVVTTLLFTLLAVWCPWFWLYHVLFIVTIFADASCRTHSVAVAWRAVVASFVQLSGYGIGYLSQRFKRCKA</sequence>
<dbReference type="PANTHER" id="PTHR43685:SF2">
    <property type="entry name" value="GLYCOSYLTRANSFERASE 2-LIKE DOMAIN-CONTAINING PROTEIN"/>
    <property type="match status" value="1"/>
</dbReference>
<organism evidence="3 4">
    <name type="scientific">Porphyromonas uenonis 60-3</name>
    <dbReference type="NCBI Taxonomy" id="596327"/>
    <lineage>
        <taxon>Bacteria</taxon>
        <taxon>Pseudomonadati</taxon>
        <taxon>Bacteroidota</taxon>
        <taxon>Bacteroidia</taxon>
        <taxon>Bacteroidales</taxon>
        <taxon>Porphyromonadaceae</taxon>
        <taxon>Porphyromonas</taxon>
    </lineage>
</organism>
<evidence type="ECO:0000313" key="3">
    <source>
        <dbReference type="EMBL" id="EEK16828.1"/>
    </source>
</evidence>
<proteinExistence type="predicted"/>
<evidence type="ECO:0000256" key="1">
    <source>
        <dbReference type="SAM" id="Phobius"/>
    </source>
</evidence>